<gene>
    <name evidence="9" type="ORF">L195_g052241</name>
</gene>
<comment type="similarity">
    <text evidence="3">Belongs to the pectinesterase family.</text>
</comment>
<feature type="domain" description="Pectinesterase catalytic" evidence="8">
    <location>
        <begin position="37"/>
        <end position="138"/>
    </location>
</feature>
<dbReference type="PANTHER" id="PTHR31321:SF19">
    <property type="entry name" value="PECTINESTERASE 68-RELATED"/>
    <property type="match status" value="1"/>
</dbReference>
<protein>
    <recommendedName>
        <fullName evidence="4">pectinesterase</fullName>
        <ecNumber evidence="4">3.1.1.11</ecNumber>
    </recommendedName>
</protein>
<keyword evidence="6" id="KW-0378">Hydrolase</keyword>
<keyword evidence="5" id="KW-0964">Secreted</keyword>
<dbReference type="UniPathway" id="UPA00545">
    <property type="reaction ID" value="UER00823"/>
</dbReference>
<dbReference type="ExpressionAtlas" id="A0A2K3K419">
    <property type="expression patterns" value="baseline"/>
</dbReference>
<evidence type="ECO:0000256" key="6">
    <source>
        <dbReference type="ARBA" id="ARBA00022801"/>
    </source>
</evidence>
<evidence type="ECO:0000313" key="9">
    <source>
        <dbReference type="EMBL" id="PNX61029.1"/>
    </source>
</evidence>
<evidence type="ECO:0000256" key="5">
    <source>
        <dbReference type="ARBA" id="ARBA00022512"/>
    </source>
</evidence>
<sequence length="138" mass="15273">GIVTLGARHHHHTTFNYLSSSNSSKQQWIEPVGNRVITVDINGGGQFRSVQDAVNAVPDNNIMNVLIQISAGCYKEKVEVPATKPYITFQGEGREVTVIEWHDRASDPGPNGQQLRTYRTASVTVLANYFSAKNITFK</sequence>
<dbReference type="STRING" id="57577.A0A2K3K419"/>
<comment type="pathway">
    <text evidence="2">Glycan metabolism; pectin degradation; 2-dehydro-3-deoxy-D-gluconate from pectin: step 1/5.</text>
</comment>
<keyword evidence="5" id="KW-0134">Cell wall</keyword>
<feature type="non-terminal residue" evidence="9">
    <location>
        <position position="138"/>
    </location>
</feature>
<evidence type="ECO:0000259" key="8">
    <source>
        <dbReference type="Pfam" id="PF01095"/>
    </source>
</evidence>
<organism evidence="9 10">
    <name type="scientific">Trifolium pratense</name>
    <name type="common">Red clover</name>
    <dbReference type="NCBI Taxonomy" id="57577"/>
    <lineage>
        <taxon>Eukaryota</taxon>
        <taxon>Viridiplantae</taxon>
        <taxon>Streptophyta</taxon>
        <taxon>Embryophyta</taxon>
        <taxon>Tracheophyta</taxon>
        <taxon>Spermatophyta</taxon>
        <taxon>Magnoliopsida</taxon>
        <taxon>eudicotyledons</taxon>
        <taxon>Gunneridae</taxon>
        <taxon>Pentapetalae</taxon>
        <taxon>rosids</taxon>
        <taxon>fabids</taxon>
        <taxon>Fabales</taxon>
        <taxon>Fabaceae</taxon>
        <taxon>Papilionoideae</taxon>
        <taxon>50 kb inversion clade</taxon>
        <taxon>NPAAA clade</taxon>
        <taxon>Hologalegina</taxon>
        <taxon>IRL clade</taxon>
        <taxon>Trifolieae</taxon>
        <taxon>Trifolium</taxon>
    </lineage>
</organism>
<dbReference type="Proteomes" id="UP000236291">
    <property type="component" value="Unassembled WGS sequence"/>
</dbReference>
<dbReference type="InterPro" id="IPR012334">
    <property type="entry name" value="Pectin_lyas_fold"/>
</dbReference>
<dbReference type="Pfam" id="PF01095">
    <property type="entry name" value="Pectinesterase"/>
    <property type="match status" value="1"/>
</dbReference>
<evidence type="ECO:0000313" key="10">
    <source>
        <dbReference type="Proteomes" id="UP000236291"/>
    </source>
</evidence>
<comment type="subcellular location">
    <subcellularLocation>
        <location evidence="1">Secreted</location>
        <location evidence="1">Cell wall</location>
    </subcellularLocation>
</comment>
<evidence type="ECO:0000256" key="1">
    <source>
        <dbReference type="ARBA" id="ARBA00004191"/>
    </source>
</evidence>
<evidence type="ECO:0000256" key="7">
    <source>
        <dbReference type="ARBA" id="ARBA00023085"/>
    </source>
</evidence>
<dbReference type="Gene3D" id="2.160.20.10">
    <property type="entry name" value="Single-stranded right-handed beta-helix, Pectin lyase-like"/>
    <property type="match status" value="1"/>
</dbReference>
<dbReference type="EC" id="3.1.1.11" evidence="4"/>
<reference evidence="9 10" key="2">
    <citation type="journal article" date="2017" name="Front. Plant Sci.">
        <title>Gene Classification and Mining of Molecular Markers Useful in Red Clover (Trifolium pratense) Breeding.</title>
        <authorList>
            <person name="Istvanek J."/>
            <person name="Dluhosova J."/>
            <person name="Dluhos P."/>
            <person name="Patkova L."/>
            <person name="Nedelnik J."/>
            <person name="Repkova J."/>
        </authorList>
    </citation>
    <scope>NUCLEOTIDE SEQUENCE [LARGE SCALE GENOMIC DNA]</scope>
    <source>
        <strain evidence="10">cv. Tatra</strain>
        <tissue evidence="9">Young leaves</tissue>
    </source>
</reference>
<dbReference type="SUPFAM" id="SSF51126">
    <property type="entry name" value="Pectin lyase-like"/>
    <property type="match status" value="1"/>
</dbReference>
<dbReference type="GO" id="GO:0042545">
    <property type="term" value="P:cell wall modification"/>
    <property type="evidence" value="ECO:0007669"/>
    <property type="project" value="InterPro"/>
</dbReference>
<dbReference type="EMBL" id="ASHM01084252">
    <property type="protein sequence ID" value="PNX61029.1"/>
    <property type="molecule type" value="Genomic_DNA"/>
</dbReference>
<accession>A0A2K3K419</accession>
<dbReference type="PANTHER" id="PTHR31321">
    <property type="entry name" value="ACYL-COA THIOESTER HYDROLASE YBHC-RELATED"/>
    <property type="match status" value="1"/>
</dbReference>
<reference evidence="9 10" key="1">
    <citation type="journal article" date="2014" name="Am. J. Bot.">
        <title>Genome assembly and annotation for red clover (Trifolium pratense; Fabaceae).</title>
        <authorList>
            <person name="Istvanek J."/>
            <person name="Jaros M."/>
            <person name="Krenek A."/>
            <person name="Repkova J."/>
        </authorList>
    </citation>
    <scope>NUCLEOTIDE SEQUENCE [LARGE SCALE GENOMIC DNA]</scope>
    <source>
        <strain evidence="10">cv. Tatra</strain>
        <tissue evidence="9">Young leaves</tissue>
    </source>
</reference>
<dbReference type="InterPro" id="IPR011050">
    <property type="entry name" value="Pectin_lyase_fold/virulence"/>
</dbReference>
<dbReference type="GO" id="GO:0045490">
    <property type="term" value="P:pectin catabolic process"/>
    <property type="evidence" value="ECO:0007669"/>
    <property type="project" value="UniProtKB-UniPathway"/>
</dbReference>
<dbReference type="InterPro" id="IPR000070">
    <property type="entry name" value="Pectinesterase_cat"/>
</dbReference>
<evidence type="ECO:0000256" key="4">
    <source>
        <dbReference type="ARBA" id="ARBA00013229"/>
    </source>
</evidence>
<dbReference type="AlphaFoldDB" id="A0A2K3K419"/>
<evidence type="ECO:0000256" key="2">
    <source>
        <dbReference type="ARBA" id="ARBA00005184"/>
    </source>
</evidence>
<evidence type="ECO:0000256" key="3">
    <source>
        <dbReference type="ARBA" id="ARBA00008891"/>
    </source>
</evidence>
<proteinExistence type="inferred from homology"/>
<comment type="caution">
    <text evidence="9">The sequence shown here is derived from an EMBL/GenBank/DDBJ whole genome shotgun (WGS) entry which is preliminary data.</text>
</comment>
<keyword evidence="7" id="KW-0063">Aspartyl esterase</keyword>
<name>A0A2K3K419_TRIPR</name>
<dbReference type="GO" id="GO:0030599">
    <property type="term" value="F:pectinesterase activity"/>
    <property type="evidence" value="ECO:0007669"/>
    <property type="project" value="UniProtKB-EC"/>
</dbReference>
<feature type="non-terminal residue" evidence="9">
    <location>
        <position position="1"/>
    </location>
</feature>